<dbReference type="SUPFAM" id="SSF53041">
    <property type="entry name" value="Resolvase-like"/>
    <property type="match status" value="1"/>
</dbReference>
<feature type="coiled-coil region" evidence="1">
    <location>
        <begin position="482"/>
        <end position="519"/>
    </location>
</feature>
<feature type="domain" description="Recombinase" evidence="3">
    <location>
        <begin position="207"/>
        <end position="353"/>
    </location>
</feature>
<dbReference type="Proteomes" id="UP000003639">
    <property type="component" value="Unassembled WGS sequence"/>
</dbReference>
<dbReference type="EMBL" id="AAXG02000013">
    <property type="protein sequence ID" value="EDM99872.1"/>
    <property type="molecule type" value="Genomic_DNA"/>
</dbReference>
<dbReference type="GO" id="GO:0000150">
    <property type="term" value="F:DNA strand exchange activity"/>
    <property type="evidence" value="ECO:0007669"/>
    <property type="project" value="InterPro"/>
</dbReference>
<dbReference type="AlphaFoldDB" id="A6NVA4"/>
<dbReference type="InterPro" id="IPR006119">
    <property type="entry name" value="Resolv_N"/>
</dbReference>
<accession>A6NVA4</accession>
<gene>
    <name evidence="4" type="ORF">BACCAP_02138</name>
</gene>
<dbReference type="PROSITE" id="PS51737">
    <property type="entry name" value="RECOMBINASE_DNA_BIND"/>
    <property type="match status" value="1"/>
</dbReference>
<dbReference type="SMART" id="SM00857">
    <property type="entry name" value="Resolvase"/>
    <property type="match status" value="1"/>
</dbReference>
<dbReference type="InterPro" id="IPR038109">
    <property type="entry name" value="DNA_bind_recomb_sf"/>
</dbReference>
<evidence type="ECO:0000313" key="4">
    <source>
        <dbReference type="EMBL" id="EDM99872.1"/>
    </source>
</evidence>
<comment type="caution">
    <text evidence="4">The sequence shown here is derived from an EMBL/GenBank/DDBJ whole genome shotgun (WGS) entry which is preliminary data.</text>
</comment>
<evidence type="ECO:0000313" key="5">
    <source>
        <dbReference type="Proteomes" id="UP000003639"/>
    </source>
</evidence>
<reference evidence="4 5" key="1">
    <citation type="submission" date="2007-04" db="EMBL/GenBank/DDBJ databases">
        <authorList>
            <person name="Fulton L."/>
            <person name="Clifton S."/>
            <person name="Fulton B."/>
            <person name="Xu J."/>
            <person name="Minx P."/>
            <person name="Pepin K.H."/>
            <person name="Johnson M."/>
            <person name="Thiruvilangam P."/>
            <person name="Bhonagiri V."/>
            <person name="Nash W.E."/>
            <person name="Mardis E.R."/>
            <person name="Wilson R.K."/>
        </authorList>
    </citation>
    <scope>NUCLEOTIDE SEQUENCE [LARGE SCALE GENOMIC DNA]</scope>
    <source>
        <strain evidence="4 5">ATCC 29799</strain>
    </source>
</reference>
<dbReference type="Pfam" id="PF00239">
    <property type="entry name" value="Resolvase"/>
    <property type="match status" value="1"/>
</dbReference>
<dbReference type="PANTHER" id="PTHR30461:SF23">
    <property type="entry name" value="DNA RECOMBINASE-RELATED"/>
    <property type="match status" value="1"/>
</dbReference>
<dbReference type="eggNOG" id="COG1961">
    <property type="taxonomic scope" value="Bacteria"/>
</dbReference>
<dbReference type="GO" id="GO:0003677">
    <property type="term" value="F:DNA binding"/>
    <property type="evidence" value="ECO:0007669"/>
    <property type="project" value="InterPro"/>
</dbReference>
<feature type="region of interest" description="Disordered" evidence="2">
    <location>
        <begin position="1"/>
        <end position="31"/>
    </location>
</feature>
<proteinExistence type="predicted"/>
<evidence type="ECO:0000256" key="1">
    <source>
        <dbReference type="SAM" id="Coils"/>
    </source>
</evidence>
<dbReference type="InterPro" id="IPR011109">
    <property type="entry name" value="DNA_bind_recombinase_dom"/>
</dbReference>
<reference evidence="4 5" key="2">
    <citation type="submission" date="2007-06" db="EMBL/GenBank/DDBJ databases">
        <title>Draft genome sequence of Pseudoflavonifractor capillosus ATCC 29799.</title>
        <authorList>
            <person name="Sudarsanam P."/>
            <person name="Ley R."/>
            <person name="Guruge J."/>
            <person name="Turnbaugh P.J."/>
            <person name="Mahowald M."/>
            <person name="Liep D."/>
            <person name="Gordon J."/>
        </authorList>
    </citation>
    <scope>NUCLEOTIDE SEQUENCE [LARGE SCALE GENOMIC DNA]</scope>
    <source>
        <strain evidence="4 5">ATCC 29799</strain>
    </source>
</reference>
<evidence type="ECO:0000259" key="3">
    <source>
        <dbReference type="PROSITE" id="PS51737"/>
    </source>
</evidence>
<dbReference type="Pfam" id="PF13408">
    <property type="entry name" value="Zn_ribbon_recom"/>
    <property type="match status" value="1"/>
</dbReference>
<dbReference type="Gene3D" id="3.90.1750.20">
    <property type="entry name" value="Putative Large Serine Recombinase, Chain B, Domain 2"/>
    <property type="match status" value="1"/>
</dbReference>
<dbReference type="Gene3D" id="3.40.50.1390">
    <property type="entry name" value="Resolvase, N-terminal catalytic domain"/>
    <property type="match status" value="1"/>
</dbReference>
<dbReference type="STRING" id="411467.BACCAP_02138"/>
<dbReference type="Pfam" id="PF07508">
    <property type="entry name" value="Recombinase"/>
    <property type="match status" value="1"/>
</dbReference>
<dbReference type="eggNOG" id="COG0358">
    <property type="taxonomic scope" value="Bacteria"/>
</dbReference>
<name>A6NVA4_9FIRM</name>
<protein>
    <submittedName>
        <fullName evidence="4">Resolvase, N-terminal domain protein</fullName>
    </submittedName>
</protein>
<keyword evidence="1" id="KW-0175">Coiled coil</keyword>
<dbReference type="PANTHER" id="PTHR30461">
    <property type="entry name" value="DNA-INVERTASE FROM LAMBDOID PROPHAGE"/>
    <property type="match status" value="1"/>
</dbReference>
<dbReference type="InterPro" id="IPR036162">
    <property type="entry name" value="Resolvase-like_N_sf"/>
</dbReference>
<feature type="compositionally biased region" description="Basic residues" evidence="2">
    <location>
        <begin position="16"/>
        <end position="25"/>
    </location>
</feature>
<evidence type="ECO:0000256" key="2">
    <source>
        <dbReference type="SAM" id="MobiDB-lite"/>
    </source>
</evidence>
<keyword evidence="5" id="KW-1185">Reference proteome</keyword>
<dbReference type="InterPro" id="IPR025827">
    <property type="entry name" value="Zn_ribbon_recom_dom"/>
</dbReference>
<dbReference type="InterPro" id="IPR050639">
    <property type="entry name" value="SSR_resolvase"/>
</dbReference>
<sequence>MANDFGLSYEDWKPPGKAKKPKPRQKSPEEQFQEAKNRCFRILADYLHLLMAWRTEYAPHSPEEAFHPRFVEALHMLDEDGIEFVGYYIDDGFTGVDSDRDDFQRLLTDIHNGKVNCVLVKDLSRLSRNDWECKYYLQMLFVKMNVRFISLELPKLDSFKRPEGVYELDVSFQSMYNENHCRETSIKVRGTLDKKREKGQFIGAFAPYGYLKDPEDYHHLVVNPETAPVVKDIFRWYMEGMSKSAITKELIRLGIPSPYEYKRQHGMKCFNPQAVKKGGVVYWSTRTVDQILHNPTYIGDMVQGRHKVTSYKIHDIIPVDEADWFWVEGTHEAIIDADTFQKVQDLMSRNTRVSPKRNNLYLFSGFLRCADCGRGMVRNSAHGYTYYSCRTYRTLSKDLCTGGSHNIKEDIIAEAALKAIQAQIALVENMAEVIKEINSAPTRISRTIFIDNLLKDKERELQKTAGISDSLYMDWKNGDITREEYHRMKARFQTEAEQLKQAIANLKEERKEYEKEVTTDDPYLTTFLKYKNIKELDRNIVVDLIDVIYIHADKGVEIHFKFQDQHKRLMEFIDNNLAAARRSKIKAV</sequence>
<organism evidence="4 5">
    <name type="scientific">Pseudoflavonifractor capillosus ATCC 29799</name>
    <dbReference type="NCBI Taxonomy" id="411467"/>
    <lineage>
        <taxon>Bacteria</taxon>
        <taxon>Bacillati</taxon>
        <taxon>Bacillota</taxon>
        <taxon>Clostridia</taxon>
        <taxon>Eubacteriales</taxon>
        <taxon>Oscillospiraceae</taxon>
        <taxon>Pseudoflavonifractor</taxon>
    </lineage>
</organism>